<dbReference type="GO" id="GO:0016020">
    <property type="term" value="C:membrane"/>
    <property type="evidence" value="ECO:0007669"/>
    <property type="project" value="TreeGrafter"/>
</dbReference>
<evidence type="ECO:0000313" key="5">
    <source>
        <dbReference type="Proteomes" id="UP000275925"/>
    </source>
</evidence>
<comment type="caution">
    <text evidence="4">The sequence shown here is derived from an EMBL/GenBank/DDBJ whole genome shotgun (WGS) entry which is preliminary data.</text>
</comment>
<dbReference type="InterPro" id="IPR013783">
    <property type="entry name" value="Ig-like_fold"/>
</dbReference>
<evidence type="ECO:0000313" key="4">
    <source>
        <dbReference type="EMBL" id="GBR76206.1"/>
    </source>
</evidence>
<feature type="domain" description="PKD/Chitinase" evidence="3">
    <location>
        <begin position="393"/>
        <end position="479"/>
    </location>
</feature>
<dbReference type="GO" id="GO:0031410">
    <property type="term" value="C:cytoplasmic vesicle"/>
    <property type="evidence" value="ECO:0007669"/>
    <property type="project" value="TreeGrafter"/>
</dbReference>
<feature type="region of interest" description="Disordered" evidence="2">
    <location>
        <begin position="277"/>
        <end position="323"/>
    </location>
</feature>
<dbReference type="Pfam" id="PF22352">
    <property type="entry name" value="K319L-like_PKD"/>
    <property type="match status" value="4"/>
</dbReference>
<accession>A0A388TGG8</accession>
<dbReference type="AlphaFoldDB" id="A0A388TGG8"/>
<dbReference type="CDD" id="cd22249">
    <property type="entry name" value="UDM1_RNF168_RNF169-like"/>
    <property type="match status" value="1"/>
</dbReference>
<dbReference type="InterPro" id="IPR035986">
    <property type="entry name" value="PKD_dom_sf"/>
</dbReference>
<reference evidence="4 5" key="1">
    <citation type="journal article" date="2019" name="ISME J.">
        <title>Genome analyses of uncultured TG2/ZB3 bacteria in 'Margulisbacteria' specifically attached to ectosymbiotic spirochetes of protists in the termite gut.</title>
        <authorList>
            <person name="Utami Y.D."/>
            <person name="Kuwahara H."/>
            <person name="Igai K."/>
            <person name="Murakami T."/>
            <person name="Sugaya K."/>
            <person name="Morikawa T."/>
            <person name="Nagura Y."/>
            <person name="Yuki M."/>
            <person name="Deevong P."/>
            <person name="Inoue T."/>
            <person name="Kihara K."/>
            <person name="Lo N."/>
            <person name="Yamada A."/>
            <person name="Ohkuma M."/>
            <person name="Hongoh Y."/>
        </authorList>
    </citation>
    <scope>NUCLEOTIDE SEQUENCE [LARGE SCALE GENOMIC DNA]</scope>
    <source>
        <strain evidence="4">NkOx7-02</strain>
    </source>
</reference>
<dbReference type="PANTHER" id="PTHR46182:SF2">
    <property type="entry name" value="FI19480P1"/>
    <property type="match status" value="1"/>
</dbReference>
<dbReference type="InterPro" id="IPR029865">
    <property type="entry name" value="KIAA0319-like"/>
</dbReference>
<dbReference type="EMBL" id="BGZO01000018">
    <property type="protein sequence ID" value="GBR76206.1"/>
    <property type="molecule type" value="Genomic_DNA"/>
</dbReference>
<organism evidence="4 5">
    <name type="scientific">Candidatus Termititenax persephonae</name>
    <dbReference type="NCBI Taxonomy" id="2218525"/>
    <lineage>
        <taxon>Bacteria</taxon>
        <taxon>Bacillati</taxon>
        <taxon>Candidatus Margulisiibacteriota</taxon>
        <taxon>Candidatus Termititenacia</taxon>
        <taxon>Candidatus Termititenacales</taxon>
        <taxon>Candidatus Termititenacaceae</taxon>
        <taxon>Candidatus Termititenax</taxon>
    </lineage>
</organism>
<proteinExistence type="predicted"/>
<keyword evidence="1" id="KW-0175">Coiled coil</keyword>
<dbReference type="PANTHER" id="PTHR46182">
    <property type="entry name" value="FI19480P1"/>
    <property type="match status" value="1"/>
</dbReference>
<keyword evidence="5" id="KW-1185">Reference proteome</keyword>
<dbReference type="Gene3D" id="2.60.40.10">
    <property type="entry name" value="Immunoglobulins"/>
    <property type="match status" value="4"/>
</dbReference>
<feature type="domain" description="PKD/Chitinase" evidence="3">
    <location>
        <begin position="190"/>
        <end position="282"/>
    </location>
</feature>
<dbReference type="Proteomes" id="UP000275925">
    <property type="component" value="Unassembled WGS sequence"/>
</dbReference>
<evidence type="ECO:0000259" key="3">
    <source>
        <dbReference type="SMART" id="SM00089"/>
    </source>
</evidence>
<dbReference type="SMART" id="SM00089">
    <property type="entry name" value="PKD"/>
    <property type="match status" value="4"/>
</dbReference>
<feature type="domain" description="PKD/Chitinase" evidence="3">
    <location>
        <begin position="294"/>
        <end position="384"/>
    </location>
</feature>
<feature type="compositionally biased region" description="Pro residues" evidence="2">
    <location>
        <begin position="282"/>
        <end position="291"/>
    </location>
</feature>
<feature type="domain" description="PKD/Chitinase" evidence="3">
    <location>
        <begin position="484"/>
        <end position="576"/>
    </location>
</feature>
<evidence type="ECO:0000256" key="2">
    <source>
        <dbReference type="SAM" id="MobiDB-lite"/>
    </source>
</evidence>
<sequence>MAFNITNNLNNRGIRSNVWAWDNPVLTQKISTKLRNIQIQPPSRRVFASDAQPDHRFALATVRSPEEEVKEKEEDVRIKAEEEARVKAEEEARIKAEEETRVKAEEEIRAKAKEVEPKKLSLTVSGGGYIREAEQSAHLHTTIMPLTIKPNIPGVSTIRIGGGINFNFHRTTERLTHRYLKPPPPNAAPTASAGVDQTITLPTDTATLDGSASSDSDGSISGYLWTQVSKPSGAPDATLSNANAANATVGGLQQGTYVFRLKVTDNDGAEATDDITVTVNAAPPPPPPPNTAPTANAGTDQTITLPTDTATLDGSASSDSDGSIASYEWTQTAGPVTATISSSGNSSTGVGGLTTAGTYTFQLKVTDNEGAESVDTVTINVYAANIPPTANAGNDQNIKLPVSSVTLSGNASSDSDGSIASYEWTQTAGPVTATISSSGNSSTGVGGLTTAGTYTFQLKVTDNEGAESTDTVTINVYAANIPPTAVAGTDQTITLPTDTATLDGSASSDSDGNISGYLWTQVSKPSGAPDATLSNANAATATVGGLQQGAYVFRLKVTDNDGAEATNDITVTVAPQPMITVTKNIAIEFLLLGSGNGHYVLDFTPTITPDSSWDVNFPSDCVTYALDNSPNASDYTIGDKVTITETFYYAGNIIATLVITANVEDDWGGGRFFNNVTATSTPTNPIRLEKEIPLPPPLPSIAVWPSSADALNPLNTPLADSLEDALLDTANYPLAASDFSAEPLRYIDDPNNPYALVEYFKNTSRFRILPHFDLEIIGQKFKTPLGNLTPFLQERFEIGVEFTAVDVEVAAAAPEAAVKEIEDLAAQDNAVSFILANELKIFSTLDLLAIPGHITLGLELKNSSYADDRYSGSLKYLHDINYRALQSASGKITAGFTQTGINFWRSDILANLLPAPETKISRLTTGLNLYGENNTFGIGTTVIWRPLAFMEYGFNLVFQDVRRLNSLSGVLAAKFYF</sequence>
<dbReference type="SUPFAM" id="SSF49299">
    <property type="entry name" value="PKD domain"/>
    <property type="match status" value="4"/>
</dbReference>
<gene>
    <name evidence="4" type="ORF">NO2_0798</name>
</gene>
<feature type="coiled-coil region" evidence="1">
    <location>
        <begin position="71"/>
        <end position="115"/>
    </location>
</feature>
<name>A0A388TGG8_9BACT</name>
<protein>
    <submittedName>
        <fullName evidence="4">Por secretion system C-terminal sorting domain-containing protein</fullName>
    </submittedName>
</protein>
<dbReference type="InterPro" id="IPR022409">
    <property type="entry name" value="PKD/Chitinase_dom"/>
</dbReference>
<dbReference type="CDD" id="cd00146">
    <property type="entry name" value="PKD"/>
    <property type="match status" value="2"/>
</dbReference>
<feature type="compositionally biased region" description="Low complexity" evidence="2">
    <location>
        <begin position="307"/>
        <end position="323"/>
    </location>
</feature>
<evidence type="ECO:0000256" key="1">
    <source>
        <dbReference type="SAM" id="Coils"/>
    </source>
</evidence>